<evidence type="ECO:0000313" key="5">
    <source>
        <dbReference type="EMBL" id="TDP93505.1"/>
    </source>
</evidence>
<dbReference type="CDD" id="cd06170">
    <property type="entry name" value="LuxR_C_like"/>
    <property type="match status" value="1"/>
</dbReference>
<dbReference type="PROSITE" id="PS50043">
    <property type="entry name" value="HTH_LUXR_2"/>
    <property type="match status" value="1"/>
</dbReference>
<keyword evidence="1" id="KW-0805">Transcription regulation</keyword>
<dbReference type="InterPro" id="IPR000792">
    <property type="entry name" value="Tscrpt_reg_LuxR_C"/>
</dbReference>
<dbReference type="InterPro" id="IPR036388">
    <property type="entry name" value="WH-like_DNA-bd_sf"/>
</dbReference>
<gene>
    <name evidence="5" type="ORF">EDF62_1486</name>
</gene>
<dbReference type="RefSeq" id="WP_133616495.1">
    <property type="nucleotide sequence ID" value="NZ_SNYA01000003.1"/>
</dbReference>
<keyword evidence="2" id="KW-0238">DNA-binding</keyword>
<protein>
    <submittedName>
        <fullName evidence="5">Regulatory LuxR family protein</fullName>
    </submittedName>
</protein>
<dbReference type="PANTHER" id="PTHR44688">
    <property type="entry name" value="DNA-BINDING TRANSCRIPTIONAL ACTIVATOR DEVR_DOSR"/>
    <property type="match status" value="1"/>
</dbReference>
<dbReference type="Proteomes" id="UP000295601">
    <property type="component" value="Unassembled WGS sequence"/>
</dbReference>
<feature type="domain" description="HTH luxR-type" evidence="4">
    <location>
        <begin position="767"/>
        <end position="831"/>
    </location>
</feature>
<evidence type="ECO:0000256" key="2">
    <source>
        <dbReference type="ARBA" id="ARBA00023125"/>
    </source>
</evidence>
<evidence type="ECO:0000256" key="1">
    <source>
        <dbReference type="ARBA" id="ARBA00023015"/>
    </source>
</evidence>
<proteinExistence type="predicted"/>
<dbReference type="GO" id="GO:0006355">
    <property type="term" value="P:regulation of DNA-templated transcription"/>
    <property type="evidence" value="ECO:0007669"/>
    <property type="project" value="InterPro"/>
</dbReference>
<dbReference type="SUPFAM" id="SSF46894">
    <property type="entry name" value="C-terminal effector domain of the bipartite response regulators"/>
    <property type="match status" value="1"/>
</dbReference>
<dbReference type="GO" id="GO:0003677">
    <property type="term" value="F:DNA binding"/>
    <property type="evidence" value="ECO:0007669"/>
    <property type="project" value="UniProtKB-KW"/>
</dbReference>
<keyword evidence="6" id="KW-1185">Reference proteome</keyword>
<dbReference type="OrthoDB" id="3197423at2"/>
<comment type="caution">
    <text evidence="5">The sequence shown here is derived from an EMBL/GenBank/DDBJ whole genome shotgun (WGS) entry which is preliminary data.</text>
</comment>
<accession>A0A4R6S463</accession>
<organism evidence="5 6">
    <name type="scientific">Leucobacter luti</name>
    <dbReference type="NCBI Taxonomy" id="340320"/>
    <lineage>
        <taxon>Bacteria</taxon>
        <taxon>Bacillati</taxon>
        <taxon>Actinomycetota</taxon>
        <taxon>Actinomycetes</taxon>
        <taxon>Micrococcales</taxon>
        <taxon>Microbacteriaceae</taxon>
        <taxon>Leucobacter</taxon>
    </lineage>
</organism>
<dbReference type="InterPro" id="IPR016032">
    <property type="entry name" value="Sig_transdc_resp-reg_C-effctor"/>
</dbReference>
<reference evidence="5 6" key="1">
    <citation type="submission" date="2019-03" db="EMBL/GenBank/DDBJ databases">
        <title>Genomic analyses of the natural microbiome of Caenorhabditis elegans.</title>
        <authorList>
            <person name="Samuel B."/>
        </authorList>
    </citation>
    <scope>NUCLEOTIDE SEQUENCE [LARGE SCALE GENOMIC DNA]</scope>
    <source>
        <strain evidence="5 6">JUb18</strain>
    </source>
</reference>
<dbReference type="AlphaFoldDB" id="A0A4R6S463"/>
<dbReference type="Pfam" id="PF00196">
    <property type="entry name" value="GerE"/>
    <property type="match status" value="1"/>
</dbReference>
<evidence type="ECO:0000259" key="4">
    <source>
        <dbReference type="PROSITE" id="PS50043"/>
    </source>
</evidence>
<sequence length="833" mass="89293">MFVFRQAIDEAFVALQAGQNVRLSGKRLGGRTTLLSSVVTALEASSVPVLGVRGSLVGRDQAGYGVEQIRANLGFTLRTKDAMSAVDGIAGALGANWVIAVDDPHLIDPLTLRVLSAVRNQAGLRFISTEVVGRPQDRDFPAAWPERLIRVPDLDLPATGALLHDLLGGPIDPLVAARLYGKSGGIIGILVALAEAARNDGLLESVDGVWRGVSGSLWSPSVAALLDGLLAELDPAESSLIRWLAENGPVDVSQLVDAHGQDTVERGLELRYVSPAGSENSMQLQVWPPVLATRFEDIPRIVRQERAAMLQDPSAAAPVRSAQPGLGNELALLARSFRMHDAAALEQALAAWTSDPSPKNASGYLSFALGNRSERRTVLRVLSETTEGSASPDLNDVDLLFRRAQWLIFDENTPALAQSLFAHHAAAHPGLAATLDAGLTVLLVLHGDAAPAHYPAPTTPPTPVVQLSRMFLALIAGDLSTWDDDLKTTVSMPQMDWLQDYATPRISYLRGSVSEALELALQKRSLAKDRLDRSAFVVLSYLAVLCAHHLGDYALIRRLLSEVTVIGRPRPVLDAFYGAIFVMGAMDAHFSGRHQVREDMLLEAASVSPEVGPFLGMGLDFTNAILEAGSDAERFDEAMATAVAARVKKGFIVGAIQTALTALTISWGDHTADQLATAYGNGNLPLFTNAVALCNALRTNKSPQELEQWARSVHIGDDSHILTQLLGSSARRAEREGDSGRSAALLGVAAQFFGRAPGENELTLSDSASQPDLVTKRERQVGMLAGRLTNTEIAERLGISSRTVENHIANARRKTHTATRIELADVLLSHLTQ</sequence>
<name>A0A4R6S463_9MICO</name>
<dbReference type="Gene3D" id="1.10.10.10">
    <property type="entry name" value="Winged helix-like DNA-binding domain superfamily/Winged helix DNA-binding domain"/>
    <property type="match status" value="1"/>
</dbReference>
<keyword evidence="3" id="KW-0804">Transcription</keyword>
<dbReference type="PANTHER" id="PTHR44688:SF16">
    <property type="entry name" value="DNA-BINDING TRANSCRIPTIONAL ACTIVATOR DEVR_DOSR"/>
    <property type="match status" value="1"/>
</dbReference>
<evidence type="ECO:0000313" key="6">
    <source>
        <dbReference type="Proteomes" id="UP000295601"/>
    </source>
</evidence>
<dbReference type="SMART" id="SM00421">
    <property type="entry name" value="HTH_LUXR"/>
    <property type="match status" value="1"/>
</dbReference>
<dbReference type="EMBL" id="SNYA01000003">
    <property type="protein sequence ID" value="TDP93505.1"/>
    <property type="molecule type" value="Genomic_DNA"/>
</dbReference>
<evidence type="ECO:0000256" key="3">
    <source>
        <dbReference type="ARBA" id="ARBA00023163"/>
    </source>
</evidence>